<dbReference type="InterPro" id="IPR003594">
    <property type="entry name" value="HATPase_dom"/>
</dbReference>
<dbReference type="Proteomes" id="UP000023775">
    <property type="component" value="Unassembled WGS sequence"/>
</dbReference>
<evidence type="ECO:0000256" key="13">
    <source>
        <dbReference type="ARBA" id="ARBA00023012"/>
    </source>
</evidence>
<evidence type="ECO:0000256" key="11">
    <source>
        <dbReference type="ARBA" id="ARBA00022840"/>
    </source>
</evidence>
<dbReference type="SUPFAM" id="SSF55874">
    <property type="entry name" value="ATPase domain of HSP90 chaperone/DNA topoisomerase II/histidine kinase"/>
    <property type="match status" value="1"/>
</dbReference>
<feature type="domain" description="Histidine kinase" evidence="16">
    <location>
        <begin position="224"/>
        <end position="424"/>
    </location>
</feature>
<dbReference type="SMART" id="SM00304">
    <property type="entry name" value="HAMP"/>
    <property type="match status" value="1"/>
</dbReference>
<comment type="subcellular location">
    <subcellularLocation>
        <location evidence="2">Cell inner membrane</location>
        <topology evidence="2">Multi-pass membrane protein</topology>
    </subcellularLocation>
</comment>
<dbReference type="PANTHER" id="PTHR44936:SF5">
    <property type="entry name" value="SENSOR HISTIDINE KINASE ENVZ"/>
    <property type="match status" value="1"/>
</dbReference>
<keyword evidence="10" id="KW-0418">Kinase</keyword>
<gene>
    <name evidence="18" type="primary">envZ</name>
    <name evidence="18" type="ORF">G114_14096</name>
</gene>
<evidence type="ECO:0000256" key="6">
    <source>
        <dbReference type="ARBA" id="ARBA00022553"/>
    </source>
</evidence>
<dbReference type="CDD" id="cd06225">
    <property type="entry name" value="HAMP"/>
    <property type="match status" value="1"/>
</dbReference>
<evidence type="ECO:0000256" key="1">
    <source>
        <dbReference type="ARBA" id="ARBA00000085"/>
    </source>
</evidence>
<dbReference type="SUPFAM" id="SSF47384">
    <property type="entry name" value="Homodimeric domain of signal transducing histidine kinase"/>
    <property type="match status" value="1"/>
</dbReference>
<keyword evidence="7" id="KW-0808">Transferase</keyword>
<feature type="domain" description="HAMP" evidence="17">
    <location>
        <begin position="164"/>
        <end position="216"/>
    </location>
</feature>
<keyword evidence="11" id="KW-0067">ATP-binding</keyword>
<dbReference type="InterPro" id="IPR036097">
    <property type="entry name" value="HisK_dim/P_sf"/>
</dbReference>
<evidence type="ECO:0000256" key="5">
    <source>
        <dbReference type="ARBA" id="ARBA00022519"/>
    </source>
</evidence>
<keyword evidence="19" id="KW-1185">Reference proteome</keyword>
<keyword evidence="5" id="KW-0997">Cell inner membrane</keyword>
<evidence type="ECO:0000259" key="16">
    <source>
        <dbReference type="PROSITE" id="PS50109"/>
    </source>
</evidence>
<evidence type="ECO:0000256" key="10">
    <source>
        <dbReference type="ARBA" id="ARBA00022777"/>
    </source>
</evidence>
<keyword evidence="6" id="KW-0597">Phosphoprotein</keyword>
<dbReference type="GO" id="GO:0000155">
    <property type="term" value="F:phosphorelay sensor kinase activity"/>
    <property type="evidence" value="ECO:0007669"/>
    <property type="project" value="InterPro"/>
</dbReference>
<keyword evidence="14 15" id="KW-0472">Membrane</keyword>
<dbReference type="InterPro" id="IPR050980">
    <property type="entry name" value="2C_sensor_his_kinase"/>
</dbReference>
<name>N9VIR7_9GAMM</name>
<dbReference type="RefSeq" id="WP_005356432.1">
    <property type="nucleotide sequence ID" value="NZ_APVG01000039.1"/>
</dbReference>
<comment type="caution">
    <text evidence="18">The sequence shown here is derived from an EMBL/GenBank/DDBJ whole genome shotgun (WGS) entry which is preliminary data.</text>
</comment>
<dbReference type="InterPro" id="IPR005467">
    <property type="entry name" value="His_kinase_dom"/>
</dbReference>
<keyword evidence="13" id="KW-0902">Two-component regulatory system</keyword>
<evidence type="ECO:0000313" key="18">
    <source>
        <dbReference type="EMBL" id="ENY71276.1"/>
    </source>
</evidence>
<dbReference type="SMART" id="SM00387">
    <property type="entry name" value="HATPase_c"/>
    <property type="match status" value="1"/>
</dbReference>
<dbReference type="FunFam" id="1.10.287.130:FF:000006">
    <property type="entry name" value="Osmolarity two-component histidine kinase EnvZ"/>
    <property type="match status" value="1"/>
</dbReference>
<evidence type="ECO:0000256" key="15">
    <source>
        <dbReference type="SAM" id="Phobius"/>
    </source>
</evidence>
<dbReference type="eggNOG" id="COG2205">
    <property type="taxonomic scope" value="Bacteria"/>
</dbReference>
<comment type="catalytic activity">
    <reaction evidence="1">
        <text>ATP + protein L-histidine = ADP + protein N-phospho-L-histidine.</text>
        <dbReference type="EC" id="2.7.13.3"/>
    </reaction>
</comment>
<accession>N9VIR7</accession>
<sequence>MFARLLMFLAAVLVVYQVASYAIFYNYLLDPTVKQISHLLANQVKLIFPIDRNQQPLSEDAEALVYVATGSDIYTQSEAERYGLKQARPNDFMEELIAQELGGKTRVMVEIKDYYIIWIQPPQANGVWVRIPLTEIEDGDIKPLVLYLSIMLVAVLFGAWWFARQLVRPLERLEEGAIAVSRGQFPDPLAEQGSRELRRLTRTFNNMSRAIKDLIEERNLMMAGVSHDLRTPLTRIRLATEMISSEDEFLKESINADIDESNDIIDQFIDYIRPDTGVTMERTDLAALVHDAVLLQADQGLEMDIDLPATPMPVDCNPVGLRRVINNLTNNALRYGASRFWVELRGDQHWACLRLCDNGPGMAEQDYERLLRPFTQGTTARTQSGSGLGLAIVAKILAHHHGTVRLGRAEQGGLMVELRLPRQQPLEWEE</sequence>
<dbReference type="PANTHER" id="PTHR44936">
    <property type="entry name" value="SENSOR PROTEIN CREC"/>
    <property type="match status" value="1"/>
</dbReference>
<keyword evidence="12 15" id="KW-1133">Transmembrane helix</keyword>
<feature type="transmembrane region" description="Helical" evidence="15">
    <location>
        <begin position="144"/>
        <end position="163"/>
    </location>
</feature>
<dbReference type="SUPFAM" id="SSF158472">
    <property type="entry name" value="HAMP domain-like"/>
    <property type="match status" value="1"/>
</dbReference>
<dbReference type="CDD" id="cd00082">
    <property type="entry name" value="HisKA"/>
    <property type="match status" value="1"/>
</dbReference>
<dbReference type="Gene3D" id="1.10.287.130">
    <property type="match status" value="1"/>
</dbReference>
<dbReference type="InterPro" id="IPR036890">
    <property type="entry name" value="HATPase_C_sf"/>
</dbReference>
<evidence type="ECO:0000256" key="7">
    <source>
        <dbReference type="ARBA" id="ARBA00022679"/>
    </source>
</evidence>
<dbReference type="PROSITE" id="PS50109">
    <property type="entry name" value="HIS_KIN"/>
    <property type="match status" value="1"/>
</dbReference>
<keyword evidence="4" id="KW-1003">Cell membrane</keyword>
<evidence type="ECO:0000256" key="3">
    <source>
        <dbReference type="ARBA" id="ARBA00012438"/>
    </source>
</evidence>
<keyword evidence="9" id="KW-0547">Nucleotide-binding</keyword>
<dbReference type="PATRIC" id="fig|1268237.3.peg.2773"/>
<dbReference type="InterPro" id="IPR003661">
    <property type="entry name" value="HisK_dim/P_dom"/>
</dbReference>
<dbReference type="AlphaFoldDB" id="N9VIR7"/>
<dbReference type="InterPro" id="IPR004358">
    <property type="entry name" value="Sig_transdc_His_kin-like_C"/>
</dbReference>
<dbReference type="InterPro" id="IPR003660">
    <property type="entry name" value="HAMP_dom"/>
</dbReference>
<evidence type="ECO:0000256" key="8">
    <source>
        <dbReference type="ARBA" id="ARBA00022692"/>
    </source>
</evidence>
<protein>
    <recommendedName>
        <fullName evidence="3">histidine kinase</fullName>
        <ecNumber evidence="3">2.7.13.3</ecNumber>
    </recommendedName>
</protein>
<dbReference type="GO" id="GO:0005886">
    <property type="term" value="C:plasma membrane"/>
    <property type="evidence" value="ECO:0007669"/>
    <property type="project" value="UniProtKB-SubCell"/>
</dbReference>
<dbReference type="EC" id="2.7.13.3" evidence="3"/>
<evidence type="ECO:0000256" key="12">
    <source>
        <dbReference type="ARBA" id="ARBA00022989"/>
    </source>
</evidence>
<dbReference type="SMART" id="SM00388">
    <property type="entry name" value="HisKA"/>
    <property type="match status" value="1"/>
</dbReference>
<evidence type="ECO:0000256" key="9">
    <source>
        <dbReference type="ARBA" id="ARBA00022741"/>
    </source>
</evidence>
<dbReference type="Gene3D" id="3.30.565.10">
    <property type="entry name" value="Histidine kinase-like ATPase, C-terminal domain"/>
    <property type="match status" value="1"/>
</dbReference>
<evidence type="ECO:0000256" key="2">
    <source>
        <dbReference type="ARBA" id="ARBA00004429"/>
    </source>
</evidence>
<dbReference type="Pfam" id="PF00672">
    <property type="entry name" value="HAMP"/>
    <property type="match status" value="1"/>
</dbReference>
<dbReference type="NCBIfam" id="NF007004">
    <property type="entry name" value="PRK09467.1"/>
    <property type="match status" value="1"/>
</dbReference>
<dbReference type="PRINTS" id="PR00344">
    <property type="entry name" value="BCTRLSENSOR"/>
</dbReference>
<dbReference type="Pfam" id="PF02518">
    <property type="entry name" value="HATPase_c"/>
    <property type="match status" value="1"/>
</dbReference>
<evidence type="ECO:0000313" key="19">
    <source>
        <dbReference type="Proteomes" id="UP000023775"/>
    </source>
</evidence>
<evidence type="ECO:0000256" key="14">
    <source>
        <dbReference type="ARBA" id="ARBA00023136"/>
    </source>
</evidence>
<evidence type="ECO:0000256" key="4">
    <source>
        <dbReference type="ARBA" id="ARBA00022475"/>
    </source>
</evidence>
<dbReference type="Pfam" id="PF00512">
    <property type="entry name" value="HisKA"/>
    <property type="match status" value="1"/>
</dbReference>
<reference evidence="18 19" key="1">
    <citation type="journal article" date="2013" name="Genome Announc.">
        <title>Draft Genome Sequence of the Aeromonas diversa Type Strain.</title>
        <authorList>
            <person name="Farfan M."/>
            <person name="Spataro N."/>
            <person name="Sanglas A."/>
            <person name="Albarral V."/>
            <person name="Loren J.G."/>
            <person name="Bosch E."/>
            <person name="Fuste M.C."/>
        </authorList>
    </citation>
    <scope>NUCLEOTIDE SEQUENCE [LARGE SCALE GENOMIC DNA]</scope>
    <source>
        <strain evidence="18 19">2478-85</strain>
    </source>
</reference>
<dbReference type="GO" id="GO:0005524">
    <property type="term" value="F:ATP binding"/>
    <property type="evidence" value="ECO:0007669"/>
    <property type="project" value="UniProtKB-KW"/>
</dbReference>
<dbReference type="EMBL" id="APVG01000039">
    <property type="protein sequence ID" value="ENY71276.1"/>
    <property type="molecule type" value="Genomic_DNA"/>
</dbReference>
<dbReference type="PROSITE" id="PS50885">
    <property type="entry name" value="HAMP"/>
    <property type="match status" value="1"/>
</dbReference>
<organism evidence="18 19">
    <name type="scientific">Aeromonas diversa CDC 2478-85</name>
    <dbReference type="NCBI Taxonomy" id="1268237"/>
    <lineage>
        <taxon>Bacteria</taxon>
        <taxon>Pseudomonadati</taxon>
        <taxon>Pseudomonadota</taxon>
        <taxon>Gammaproteobacteria</taxon>
        <taxon>Aeromonadales</taxon>
        <taxon>Aeromonadaceae</taxon>
        <taxon>Aeromonas</taxon>
    </lineage>
</organism>
<evidence type="ECO:0000259" key="17">
    <source>
        <dbReference type="PROSITE" id="PS50885"/>
    </source>
</evidence>
<keyword evidence="8 15" id="KW-0812">Transmembrane</keyword>
<proteinExistence type="predicted"/>